<accession>A0A392UI85</accession>
<reference evidence="1 2" key="1">
    <citation type="journal article" date="2018" name="Front. Plant Sci.">
        <title>Red Clover (Trifolium pratense) and Zigzag Clover (T. medium) - A Picture of Genomic Similarities and Differences.</title>
        <authorList>
            <person name="Dluhosova J."/>
            <person name="Istvanek J."/>
            <person name="Nedelnik J."/>
            <person name="Repkova J."/>
        </authorList>
    </citation>
    <scope>NUCLEOTIDE SEQUENCE [LARGE SCALE GENOMIC DNA]</scope>
    <source>
        <strain evidence="2">cv. 10/8</strain>
        <tissue evidence="1">Leaf</tissue>
    </source>
</reference>
<feature type="non-terminal residue" evidence="1">
    <location>
        <position position="40"/>
    </location>
</feature>
<keyword evidence="2" id="KW-1185">Reference proteome</keyword>
<dbReference type="Proteomes" id="UP000265520">
    <property type="component" value="Unassembled WGS sequence"/>
</dbReference>
<sequence length="40" mass="4340">MVRRSNASLEEVPAILALIDASQNPFYVHPNESATAALDQ</sequence>
<proteinExistence type="predicted"/>
<dbReference type="EMBL" id="LXQA010796469">
    <property type="protein sequence ID" value="MCI71455.1"/>
    <property type="molecule type" value="Genomic_DNA"/>
</dbReference>
<comment type="caution">
    <text evidence="1">The sequence shown here is derived from an EMBL/GenBank/DDBJ whole genome shotgun (WGS) entry which is preliminary data.</text>
</comment>
<evidence type="ECO:0000313" key="2">
    <source>
        <dbReference type="Proteomes" id="UP000265520"/>
    </source>
</evidence>
<evidence type="ECO:0000313" key="1">
    <source>
        <dbReference type="EMBL" id="MCI71455.1"/>
    </source>
</evidence>
<protein>
    <submittedName>
        <fullName evidence="1">Uncharacterized protein</fullName>
    </submittedName>
</protein>
<dbReference type="AlphaFoldDB" id="A0A392UI85"/>
<organism evidence="1 2">
    <name type="scientific">Trifolium medium</name>
    <dbReference type="NCBI Taxonomy" id="97028"/>
    <lineage>
        <taxon>Eukaryota</taxon>
        <taxon>Viridiplantae</taxon>
        <taxon>Streptophyta</taxon>
        <taxon>Embryophyta</taxon>
        <taxon>Tracheophyta</taxon>
        <taxon>Spermatophyta</taxon>
        <taxon>Magnoliopsida</taxon>
        <taxon>eudicotyledons</taxon>
        <taxon>Gunneridae</taxon>
        <taxon>Pentapetalae</taxon>
        <taxon>rosids</taxon>
        <taxon>fabids</taxon>
        <taxon>Fabales</taxon>
        <taxon>Fabaceae</taxon>
        <taxon>Papilionoideae</taxon>
        <taxon>50 kb inversion clade</taxon>
        <taxon>NPAAA clade</taxon>
        <taxon>Hologalegina</taxon>
        <taxon>IRL clade</taxon>
        <taxon>Trifolieae</taxon>
        <taxon>Trifolium</taxon>
    </lineage>
</organism>
<name>A0A392UI85_9FABA</name>